<dbReference type="AlphaFoldDB" id="A0ABD0PKH5"/>
<feature type="non-terminal residue" evidence="1">
    <location>
        <position position="51"/>
    </location>
</feature>
<accession>A0ABD0PKH5</accession>
<sequence length="51" mass="5741">DITVQKEQAMLNNFRAPLAPIILVSSWTAKTTVCCVHQDITVQMLDLKNLQ</sequence>
<dbReference type="EMBL" id="JAMKFB020000015">
    <property type="protein sequence ID" value="KAL0174397.1"/>
    <property type="molecule type" value="Genomic_DNA"/>
</dbReference>
<organism evidence="1 2">
    <name type="scientific">Cirrhinus mrigala</name>
    <name type="common">Mrigala</name>
    <dbReference type="NCBI Taxonomy" id="683832"/>
    <lineage>
        <taxon>Eukaryota</taxon>
        <taxon>Metazoa</taxon>
        <taxon>Chordata</taxon>
        <taxon>Craniata</taxon>
        <taxon>Vertebrata</taxon>
        <taxon>Euteleostomi</taxon>
        <taxon>Actinopterygii</taxon>
        <taxon>Neopterygii</taxon>
        <taxon>Teleostei</taxon>
        <taxon>Ostariophysi</taxon>
        <taxon>Cypriniformes</taxon>
        <taxon>Cyprinidae</taxon>
        <taxon>Labeoninae</taxon>
        <taxon>Labeonini</taxon>
        <taxon>Cirrhinus</taxon>
    </lineage>
</organism>
<reference evidence="1 2" key="1">
    <citation type="submission" date="2024-05" db="EMBL/GenBank/DDBJ databases">
        <title>Genome sequencing and assembly of Indian major carp, Cirrhinus mrigala (Hamilton, 1822).</title>
        <authorList>
            <person name="Mohindra V."/>
            <person name="Chowdhury L.M."/>
            <person name="Lal K."/>
            <person name="Jena J.K."/>
        </authorList>
    </citation>
    <scope>NUCLEOTIDE SEQUENCE [LARGE SCALE GENOMIC DNA]</scope>
    <source>
        <strain evidence="1">CM1030</strain>
        <tissue evidence="1">Blood</tissue>
    </source>
</reference>
<evidence type="ECO:0000313" key="1">
    <source>
        <dbReference type="EMBL" id="KAL0174397.1"/>
    </source>
</evidence>
<proteinExistence type="predicted"/>
<protein>
    <submittedName>
        <fullName evidence="1">Uncharacterized protein</fullName>
    </submittedName>
</protein>
<dbReference type="Proteomes" id="UP001529510">
    <property type="component" value="Unassembled WGS sequence"/>
</dbReference>
<name>A0ABD0PKH5_CIRMR</name>
<comment type="caution">
    <text evidence="1">The sequence shown here is derived from an EMBL/GenBank/DDBJ whole genome shotgun (WGS) entry which is preliminary data.</text>
</comment>
<evidence type="ECO:0000313" key="2">
    <source>
        <dbReference type="Proteomes" id="UP001529510"/>
    </source>
</evidence>
<gene>
    <name evidence="1" type="ORF">M9458_030365</name>
</gene>
<keyword evidence="2" id="KW-1185">Reference proteome</keyword>
<feature type="non-terminal residue" evidence="1">
    <location>
        <position position="1"/>
    </location>
</feature>